<proteinExistence type="predicted"/>
<dbReference type="GO" id="GO:0003676">
    <property type="term" value="F:nucleic acid binding"/>
    <property type="evidence" value="ECO:0007669"/>
    <property type="project" value="InterPro"/>
</dbReference>
<gene>
    <name evidence="1" type="ORF">SAMN04487926_14511</name>
</gene>
<accession>A0A7Z7BKQ5</accession>
<evidence type="ECO:0000313" key="2">
    <source>
        <dbReference type="Proteomes" id="UP000198900"/>
    </source>
</evidence>
<dbReference type="InterPro" id="IPR011856">
    <property type="entry name" value="tRNA_endonuc-like_dom_sf"/>
</dbReference>
<protein>
    <submittedName>
        <fullName evidence="1">TnsA endonuclease N terminal</fullName>
    </submittedName>
</protein>
<keyword evidence="1" id="KW-0378">Hydrolase</keyword>
<keyword evidence="1" id="KW-0255">Endonuclease</keyword>
<organism evidence="1 2">
    <name type="scientific">Paraburkholderia steynii</name>
    <dbReference type="NCBI Taxonomy" id="1245441"/>
    <lineage>
        <taxon>Bacteria</taxon>
        <taxon>Pseudomonadati</taxon>
        <taxon>Pseudomonadota</taxon>
        <taxon>Betaproteobacteria</taxon>
        <taxon>Burkholderiales</taxon>
        <taxon>Burkholderiaceae</taxon>
        <taxon>Paraburkholderia</taxon>
    </lineage>
</organism>
<name>A0A7Z7BKQ5_9BURK</name>
<keyword evidence="1" id="KW-0540">Nuclease</keyword>
<keyword evidence="2" id="KW-1185">Reference proteome</keyword>
<dbReference type="GO" id="GO:0004519">
    <property type="term" value="F:endonuclease activity"/>
    <property type="evidence" value="ECO:0007669"/>
    <property type="project" value="UniProtKB-KW"/>
</dbReference>
<reference evidence="1" key="1">
    <citation type="submission" date="2016-10" db="EMBL/GenBank/DDBJ databases">
        <authorList>
            <person name="Varghese N."/>
            <person name="Submissions S."/>
        </authorList>
    </citation>
    <scope>NUCLEOTIDE SEQUENCE [LARGE SCALE GENOMIC DNA]</scope>
    <source>
        <strain evidence="1">YR281</strain>
    </source>
</reference>
<dbReference type="AlphaFoldDB" id="A0A7Z7BKQ5"/>
<comment type="caution">
    <text evidence="1">The sequence shown here is derived from an EMBL/GenBank/DDBJ whole genome shotgun (WGS) entry which is preliminary data.</text>
</comment>
<sequence length="262" mass="30029">MGQAKDFSRPGVRLSAGQSRGRSHRLADARFGNGIIYLASDCELSVYLHRYFQPETVHIATQVDCEPLESQRLAREMNVSHPRDRAGKMWTISTDLVVTSERDEKTIKGAVNVKHFLFDTSERRFRALCTVERAYYRQQGATWSLCLSRGLNTAWARNLLWLYPLADEYYRRGFTDAETIAHAILLRGLRRFSHLNTMMEACFHITKESGLRPGAVVRAYRSLLATRHIWTDMNVQDLMAASPSAIRVLQKPVGRAIENRRE</sequence>
<dbReference type="Proteomes" id="UP000198900">
    <property type="component" value="Unassembled WGS sequence"/>
</dbReference>
<dbReference type="InterPro" id="IPR011335">
    <property type="entry name" value="Restrct_endonuc-II-like"/>
</dbReference>
<evidence type="ECO:0000313" key="1">
    <source>
        <dbReference type="EMBL" id="SDJ36055.1"/>
    </source>
</evidence>
<dbReference type="EMBL" id="FNDI01000045">
    <property type="protein sequence ID" value="SDJ36055.1"/>
    <property type="molecule type" value="Genomic_DNA"/>
</dbReference>
<dbReference type="SUPFAM" id="SSF52980">
    <property type="entry name" value="Restriction endonuclease-like"/>
    <property type="match status" value="1"/>
</dbReference>
<dbReference type="Gene3D" id="3.40.1350.10">
    <property type="match status" value="1"/>
</dbReference>